<evidence type="ECO:0000313" key="5">
    <source>
        <dbReference type="Proteomes" id="UP000815325"/>
    </source>
</evidence>
<feature type="compositionally biased region" description="Basic and acidic residues" evidence="3">
    <location>
        <begin position="225"/>
        <end position="239"/>
    </location>
</feature>
<name>A0ABQ7GFN1_DUNSA</name>
<evidence type="ECO:0000256" key="3">
    <source>
        <dbReference type="SAM" id="MobiDB-lite"/>
    </source>
</evidence>
<dbReference type="EMBL" id="MU069812">
    <property type="protein sequence ID" value="KAF5833413.1"/>
    <property type="molecule type" value="Genomic_DNA"/>
</dbReference>
<organism evidence="4 5">
    <name type="scientific">Dunaliella salina</name>
    <name type="common">Green alga</name>
    <name type="synonym">Protococcus salinus</name>
    <dbReference type="NCBI Taxonomy" id="3046"/>
    <lineage>
        <taxon>Eukaryota</taxon>
        <taxon>Viridiplantae</taxon>
        <taxon>Chlorophyta</taxon>
        <taxon>core chlorophytes</taxon>
        <taxon>Chlorophyceae</taxon>
        <taxon>CS clade</taxon>
        <taxon>Chlamydomonadales</taxon>
        <taxon>Dunaliellaceae</taxon>
        <taxon>Dunaliella</taxon>
    </lineage>
</organism>
<feature type="region of interest" description="Disordered" evidence="3">
    <location>
        <begin position="201"/>
        <end position="278"/>
    </location>
</feature>
<sequence>MHTIPLPHPFFCRQTTKGLELLDKAIQQAPSLIELFTTRARLLKHAGDYEGAAHLAETARRMDLSDRYLNSIAVKALFAAGKPEEAAKTAALFTKDGEQLSLLHDMQHMWYEYAAGTAYLKREEWGKALKQFTHVISHFKDIEEDQFDFHNYCMRKTTLRAYVETLRMEDRLFGHPFYARAAQGAITAYLALHDAPSSTQTEANEEALMAGMSSEDRKKYKLKKKKEEKQKSKEEEEARSTAAASKDQASKPGDKGKKGEKKEADPDPDGAKLASTPEPLEEASKLVASLKEHAAGLLETQLLALQVYLRKGKMLLALSAAQRAAANAGPQHPQVHLAIVRFCSRAQSHPAPDMPAPHPEVASLIKTGQEKLLGSKHATSVKAYNDEWLATHCQDNSSRGDTLAVRQAGAEALLVLAGAGQVPLADAKVQAAKLLTSAAPLSGVVTKRRHEQCVAVTKLLEEDIADTAAAKRWREACSQAFPFSRFFGGSRIVELEPGLLDMTNMTKAFGYLSFQ</sequence>
<accession>A0ABQ7GFN1</accession>
<feature type="compositionally biased region" description="Basic and acidic residues" evidence="3">
    <location>
        <begin position="248"/>
        <end position="265"/>
    </location>
</feature>
<comment type="caution">
    <text evidence="4">The sequence shown here is derived from an EMBL/GenBank/DDBJ whole genome shotgun (WGS) entry which is preliminary data.</text>
</comment>
<proteinExistence type="predicted"/>
<dbReference type="InterPro" id="IPR021183">
    <property type="entry name" value="NatA_aux_su"/>
</dbReference>
<dbReference type="Gene3D" id="1.25.40.1010">
    <property type="match status" value="1"/>
</dbReference>
<reference evidence="4" key="1">
    <citation type="submission" date="2017-08" db="EMBL/GenBank/DDBJ databases">
        <authorList>
            <person name="Polle J.E."/>
            <person name="Barry K."/>
            <person name="Cushman J."/>
            <person name="Schmutz J."/>
            <person name="Tran D."/>
            <person name="Hathwaick L.T."/>
            <person name="Yim W.C."/>
            <person name="Jenkins J."/>
            <person name="Mckie-Krisberg Z.M."/>
            <person name="Prochnik S."/>
            <person name="Lindquist E."/>
            <person name="Dockter R.B."/>
            <person name="Adam C."/>
            <person name="Molina H."/>
            <person name="Bunkerborg J."/>
            <person name="Jin E."/>
            <person name="Buchheim M."/>
            <person name="Magnuson J."/>
        </authorList>
    </citation>
    <scope>NUCLEOTIDE SEQUENCE</scope>
    <source>
        <strain evidence="4">CCAP 19/18</strain>
    </source>
</reference>
<evidence type="ECO:0000256" key="1">
    <source>
        <dbReference type="ARBA" id="ARBA00022737"/>
    </source>
</evidence>
<evidence type="ECO:0000256" key="2">
    <source>
        <dbReference type="ARBA" id="ARBA00022803"/>
    </source>
</evidence>
<keyword evidence="5" id="KW-1185">Reference proteome</keyword>
<dbReference type="PANTHER" id="PTHR22767:SF2">
    <property type="entry name" value="N(ALPHA)-ACETYLTRANSFERASE 15_16, ISOFORM A"/>
    <property type="match status" value="1"/>
</dbReference>
<dbReference type="InterPro" id="IPR011990">
    <property type="entry name" value="TPR-like_helical_dom_sf"/>
</dbReference>
<evidence type="ECO:0000313" key="4">
    <source>
        <dbReference type="EMBL" id="KAF5833413.1"/>
    </source>
</evidence>
<dbReference type="Pfam" id="PF12569">
    <property type="entry name" value="NatA_aux_su"/>
    <property type="match status" value="1"/>
</dbReference>
<dbReference type="Gene3D" id="1.25.40.1040">
    <property type="match status" value="1"/>
</dbReference>
<keyword evidence="2" id="KW-0802">TPR repeat</keyword>
<gene>
    <name evidence="4" type="ORF">DUNSADRAFT_10282</name>
</gene>
<dbReference type="Proteomes" id="UP000815325">
    <property type="component" value="Unassembled WGS sequence"/>
</dbReference>
<keyword evidence="1" id="KW-0677">Repeat</keyword>
<dbReference type="SUPFAM" id="SSF48452">
    <property type="entry name" value="TPR-like"/>
    <property type="match status" value="1"/>
</dbReference>
<keyword evidence="4" id="KW-0675">Receptor</keyword>
<protein>
    <submittedName>
        <fullName evidence="4">NMDA receptor-regulated protein 1-domain-containing protein</fullName>
    </submittedName>
</protein>
<dbReference type="PANTHER" id="PTHR22767">
    <property type="entry name" value="N-TERMINAL ACETYLTRANSFERASE-RELATED"/>
    <property type="match status" value="1"/>
</dbReference>